<keyword evidence="1" id="KW-0812">Transmembrane</keyword>
<sequence>MFAGVTARFARAYARRKNVLVTPGASVCVCVCVLANYLD</sequence>
<feature type="transmembrane region" description="Helical" evidence="1">
    <location>
        <begin position="20"/>
        <end position="38"/>
    </location>
</feature>
<dbReference type="EMBL" id="AEQO01000062">
    <property type="protein sequence ID" value="EFV05315.1"/>
    <property type="molecule type" value="Genomic_DNA"/>
</dbReference>
<dbReference type="Proteomes" id="UP000003874">
    <property type="component" value="Unassembled WGS sequence"/>
</dbReference>
<comment type="caution">
    <text evidence="2">The sequence shown here is derived from an EMBL/GenBank/DDBJ whole genome shotgun (WGS) entry which is preliminary data.</text>
</comment>
<evidence type="ECO:0000313" key="3">
    <source>
        <dbReference type="Proteomes" id="UP000003874"/>
    </source>
</evidence>
<keyword evidence="1" id="KW-1133">Transmembrane helix</keyword>
<dbReference type="HOGENOM" id="CLU_3314840_0_0_10"/>
<gene>
    <name evidence="2" type="ORF">HMPREF9420_0575</name>
</gene>
<name>E6MM57_9BACT</name>
<evidence type="ECO:0000256" key="1">
    <source>
        <dbReference type="SAM" id="Phobius"/>
    </source>
</evidence>
<evidence type="ECO:0000313" key="2">
    <source>
        <dbReference type="EMBL" id="EFV05315.1"/>
    </source>
</evidence>
<organism evidence="2 3">
    <name type="scientific">Segatella salivae DSM 15606</name>
    <dbReference type="NCBI Taxonomy" id="888832"/>
    <lineage>
        <taxon>Bacteria</taxon>
        <taxon>Pseudomonadati</taxon>
        <taxon>Bacteroidota</taxon>
        <taxon>Bacteroidia</taxon>
        <taxon>Bacteroidales</taxon>
        <taxon>Prevotellaceae</taxon>
        <taxon>Segatella</taxon>
    </lineage>
</organism>
<keyword evidence="1" id="KW-0472">Membrane</keyword>
<protein>
    <submittedName>
        <fullName evidence="2">Uncharacterized protein</fullName>
    </submittedName>
</protein>
<dbReference type="AlphaFoldDB" id="E6MM57"/>
<keyword evidence="3" id="KW-1185">Reference proteome</keyword>
<accession>E6MM57</accession>
<reference evidence="2 3" key="1">
    <citation type="submission" date="2010-12" db="EMBL/GenBank/DDBJ databases">
        <authorList>
            <person name="Muzny D."/>
            <person name="Qin X."/>
            <person name="Deng J."/>
            <person name="Jiang H."/>
            <person name="Liu Y."/>
            <person name="Qu J."/>
            <person name="Song X.-Z."/>
            <person name="Zhang L."/>
            <person name="Thornton R."/>
            <person name="Coyle M."/>
            <person name="Francisco L."/>
            <person name="Jackson L."/>
            <person name="Javaid M."/>
            <person name="Korchina V."/>
            <person name="Kovar C."/>
            <person name="Mata R."/>
            <person name="Mathew T."/>
            <person name="Ngo R."/>
            <person name="Nguyen L."/>
            <person name="Nguyen N."/>
            <person name="Okwuonu G."/>
            <person name="Ongeri F."/>
            <person name="Pham C."/>
            <person name="Simmons D."/>
            <person name="Wilczek-Boney K."/>
            <person name="Hale W."/>
            <person name="Jakkamsetti A."/>
            <person name="Pham P."/>
            <person name="Ruth R."/>
            <person name="San Lucas F."/>
            <person name="Warren J."/>
            <person name="Zhang J."/>
            <person name="Zhao Z."/>
            <person name="Zhou C."/>
            <person name="Zhu D."/>
            <person name="Lee S."/>
            <person name="Bess C."/>
            <person name="Blankenburg K."/>
            <person name="Forbes L."/>
            <person name="Fu Q."/>
            <person name="Gubbala S."/>
            <person name="Hirani K."/>
            <person name="Jayaseelan J.C."/>
            <person name="Lara F."/>
            <person name="Munidasa M."/>
            <person name="Palculict T."/>
            <person name="Patil S."/>
            <person name="Pu L.-L."/>
            <person name="Saada N."/>
            <person name="Tang L."/>
            <person name="Weissenberger G."/>
            <person name="Zhu Y."/>
            <person name="Hemphill L."/>
            <person name="Shang Y."/>
            <person name="Youmans B."/>
            <person name="Ayvaz T."/>
            <person name="Ross M."/>
            <person name="Santibanez J."/>
            <person name="Aqrawi P."/>
            <person name="Gross S."/>
            <person name="Joshi V."/>
            <person name="Fowler G."/>
            <person name="Nazareth L."/>
            <person name="Reid J."/>
            <person name="Worley K."/>
            <person name="Petrosino J."/>
            <person name="Highlander S."/>
            <person name="Gibbs R."/>
        </authorList>
    </citation>
    <scope>NUCLEOTIDE SEQUENCE [LARGE SCALE GENOMIC DNA]</scope>
    <source>
        <strain evidence="2 3">DSM 15606</strain>
    </source>
</reference>
<proteinExistence type="predicted"/>